<evidence type="ECO:0000313" key="1">
    <source>
        <dbReference type="EMBL" id="CAG8453364.1"/>
    </source>
</evidence>
<accession>A0A9N8VME3</accession>
<proteinExistence type="predicted"/>
<gene>
    <name evidence="1" type="ORF">RFULGI_LOCUS343</name>
</gene>
<name>A0A9N8VME3_9GLOM</name>
<evidence type="ECO:0000313" key="2">
    <source>
        <dbReference type="Proteomes" id="UP000789396"/>
    </source>
</evidence>
<dbReference type="EMBL" id="CAJVPZ010000107">
    <property type="protein sequence ID" value="CAG8453364.1"/>
    <property type="molecule type" value="Genomic_DNA"/>
</dbReference>
<dbReference type="AlphaFoldDB" id="A0A9N8VME3"/>
<organism evidence="1 2">
    <name type="scientific">Racocetra fulgida</name>
    <dbReference type="NCBI Taxonomy" id="60492"/>
    <lineage>
        <taxon>Eukaryota</taxon>
        <taxon>Fungi</taxon>
        <taxon>Fungi incertae sedis</taxon>
        <taxon>Mucoromycota</taxon>
        <taxon>Glomeromycotina</taxon>
        <taxon>Glomeromycetes</taxon>
        <taxon>Diversisporales</taxon>
        <taxon>Gigasporaceae</taxon>
        <taxon>Racocetra</taxon>
    </lineage>
</organism>
<comment type="caution">
    <text evidence="1">The sequence shown here is derived from an EMBL/GenBank/DDBJ whole genome shotgun (WGS) entry which is preliminary data.</text>
</comment>
<keyword evidence="2" id="KW-1185">Reference proteome</keyword>
<reference evidence="1" key="1">
    <citation type="submission" date="2021-06" db="EMBL/GenBank/DDBJ databases">
        <authorList>
            <person name="Kallberg Y."/>
            <person name="Tangrot J."/>
            <person name="Rosling A."/>
        </authorList>
    </citation>
    <scope>NUCLEOTIDE SEQUENCE</scope>
    <source>
        <strain evidence="1">IN212</strain>
    </source>
</reference>
<dbReference type="Proteomes" id="UP000789396">
    <property type="component" value="Unassembled WGS sequence"/>
</dbReference>
<protein>
    <submittedName>
        <fullName evidence="1">19850_t:CDS:1</fullName>
    </submittedName>
</protein>
<sequence>MNTTKFSTIAWKLDKDNLDLVEKLYDNCKLQGLSEIELLLKTLYDDESIVANIEIKNAFNNERDQDEFIALKTTSIGNVVNYDKIGQSSKSTVEQS</sequence>